<dbReference type="EMBL" id="CAGS01000232">
    <property type="protein sequence ID" value="CCF84093.1"/>
    <property type="molecule type" value="Genomic_DNA"/>
</dbReference>
<dbReference type="Proteomes" id="UP000004221">
    <property type="component" value="Unassembled WGS sequence"/>
</dbReference>
<evidence type="ECO:0000313" key="3">
    <source>
        <dbReference type="Proteomes" id="UP000004221"/>
    </source>
</evidence>
<reference evidence="2 3" key="1">
    <citation type="journal article" date="2012" name="ISME J.">
        <title>Nitrification expanded: discovery, physiology and genomics of a nitrite-oxidizing bacterium from the phylum Chloroflexi.</title>
        <authorList>
            <person name="Sorokin D.Y."/>
            <person name="Lucker S."/>
            <person name="Vejmelkova D."/>
            <person name="Kostrikina N.A."/>
            <person name="Kleerebezem R."/>
            <person name="Rijpstra W.I."/>
            <person name="Damste J.S."/>
            <person name="Le Paslier D."/>
            <person name="Muyzer G."/>
            <person name="Wagner M."/>
            <person name="van Loosdrecht M.C."/>
            <person name="Daims H."/>
        </authorList>
    </citation>
    <scope>NUCLEOTIDE SEQUENCE [LARGE SCALE GENOMIC DNA]</scope>
    <source>
        <strain evidence="3">none</strain>
    </source>
</reference>
<comment type="caution">
    <text evidence="2">The sequence shown here is derived from an EMBL/GenBank/DDBJ whole genome shotgun (WGS) entry which is preliminary data.</text>
</comment>
<name>I4EHD1_9BACT</name>
<dbReference type="AlphaFoldDB" id="I4EHD1"/>
<feature type="region of interest" description="Disordered" evidence="1">
    <location>
        <begin position="152"/>
        <end position="174"/>
    </location>
</feature>
<evidence type="ECO:0000256" key="1">
    <source>
        <dbReference type="SAM" id="MobiDB-lite"/>
    </source>
</evidence>
<sequence>MINLVIRNPKPDPAAGHLMDGRLGQTDVREEGPADPEAQFLNRLHTPNDHVIGRDHIHPLPHLGPINGHGTSSIPDQHTGLPSLDWRLGPILCVYFIRRDIELHQIIGHLPNRHKRHVDRRPIRTDHDEVEIVNVLDLSGYPAIVSDDLHSRPDWRSTGGHGGTLPLSTRNHTR</sequence>
<proteinExistence type="predicted"/>
<feature type="region of interest" description="Disordered" evidence="1">
    <location>
        <begin position="1"/>
        <end position="20"/>
    </location>
</feature>
<gene>
    <name evidence="2" type="ORF">NITHO_3070019</name>
</gene>
<evidence type="ECO:0000313" key="2">
    <source>
        <dbReference type="EMBL" id="CCF84093.1"/>
    </source>
</evidence>
<organism evidence="2 3">
    <name type="scientific">Nitrolancea hollandica Lb</name>
    <dbReference type="NCBI Taxonomy" id="1129897"/>
    <lineage>
        <taxon>Bacteria</taxon>
        <taxon>Pseudomonadati</taxon>
        <taxon>Thermomicrobiota</taxon>
        <taxon>Thermomicrobia</taxon>
        <taxon>Sphaerobacterales</taxon>
        <taxon>Sphaerobacterineae</taxon>
        <taxon>Sphaerobacteraceae</taxon>
        <taxon>Nitrolancea</taxon>
    </lineage>
</organism>
<keyword evidence="3" id="KW-1185">Reference proteome</keyword>
<accession>I4EHD1</accession>
<protein>
    <submittedName>
        <fullName evidence="2">Uncharacterized protein</fullName>
    </submittedName>
</protein>